<gene>
    <name evidence="2" type="ORF">PSM7751_01392</name>
</gene>
<reference evidence="2 3" key="1">
    <citation type="submission" date="2017-03" db="EMBL/GenBank/DDBJ databases">
        <authorList>
            <person name="Afonso C.L."/>
            <person name="Miller P.J."/>
            <person name="Scott M.A."/>
            <person name="Spackman E."/>
            <person name="Goraichik I."/>
            <person name="Dimitrov K.M."/>
            <person name="Suarez D.L."/>
            <person name="Swayne D.E."/>
        </authorList>
    </citation>
    <scope>NUCLEOTIDE SEQUENCE [LARGE SCALE GENOMIC DNA]</scope>
    <source>
        <strain evidence="2 3">CECT 7751</strain>
    </source>
</reference>
<keyword evidence="1" id="KW-0732">Signal</keyword>
<dbReference type="Proteomes" id="UP000193963">
    <property type="component" value="Unassembled WGS sequence"/>
</dbReference>
<dbReference type="RefSeq" id="WP_085887250.1">
    <property type="nucleotide sequence ID" value="NZ_FWFN01000002.1"/>
</dbReference>
<accession>A0A1X6YV18</accession>
<feature type="signal peptide" evidence="1">
    <location>
        <begin position="1"/>
        <end position="32"/>
    </location>
</feature>
<dbReference type="SUPFAM" id="SSF56935">
    <property type="entry name" value="Porins"/>
    <property type="match status" value="1"/>
</dbReference>
<dbReference type="NCBIfam" id="TIGR01451">
    <property type="entry name" value="B_ant_repeat"/>
    <property type="match status" value="1"/>
</dbReference>
<dbReference type="SUPFAM" id="SSF49478">
    <property type="entry name" value="Cna protein B-type domain"/>
    <property type="match status" value="1"/>
</dbReference>
<keyword evidence="3" id="KW-1185">Reference proteome</keyword>
<name>A0A1X6YV18_9RHOB</name>
<evidence type="ECO:0008006" key="4">
    <source>
        <dbReference type="Google" id="ProtNLM"/>
    </source>
</evidence>
<dbReference type="InterPro" id="IPR047589">
    <property type="entry name" value="DUF11_rpt"/>
</dbReference>
<proteinExistence type="predicted"/>
<evidence type="ECO:0000256" key="1">
    <source>
        <dbReference type="SAM" id="SignalP"/>
    </source>
</evidence>
<feature type="chain" id="PRO_5010882558" description="DUF11 domain-containing protein" evidence="1">
    <location>
        <begin position="33"/>
        <end position="1908"/>
    </location>
</feature>
<protein>
    <recommendedName>
        <fullName evidence="4">DUF11 domain-containing protein</fullName>
    </recommendedName>
</protein>
<dbReference type="OrthoDB" id="9773411at2"/>
<dbReference type="EMBL" id="FWFN01000002">
    <property type="protein sequence ID" value="SLN31926.1"/>
    <property type="molecule type" value="Genomic_DNA"/>
</dbReference>
<sequence>MRGFLQTVSLCAGKTIRTAALISVLVPGTAAAAPAPAGTIIRNIAETTYFNPRLGIVETVRSNAVEALVTAVPDISVQGFTELDLSRGAIGQYYFEVANTGNTGLAATLRVEGRNLPMLTLDGRLVRDINGNGVIDSGDQELTATTQIALTPGDMIPLIYEFAVSTAAVTGQTLGSVLLVNATPDGAADAVLTGEASGRTEIVSAGLELEKLQTIRQADEDVLLEYTLRLRNNSEQTIPGYAEIDGGLLRIDGQAARGVLVRDRIPLNSIFHSVVSEGGMTPLYHQRGDGPNDFQRVAPAADEIDAVAFFHEGDFPVGRSSDPVFAVRVPQILGNVTVRNTAETYLGAEAVQRSNTTIFSQDGTHGGLLSFVDPTTGEDEDIGQPGEDSRLRLTAGACNQANAIETVSITLRSATTGDVETVIATETAANTGVFLTTAIPLARMNRVLPGDQVMATDNGDQIIATASCGEGMLEDVLLVSPGNFLFNSLTNASVEGGTIALVDAITGREIARTETDPRGFFAFGEVSAGDYRYVLVETPAWEYPSVRVDFAGFGRNVADAGYGAAFQHSGGALFVSDVPVDPHYGVPLALTKASDRDRISQGEFVTYTLTLSNNMDQALIGAELMDRPPYGAQLVEGSVTLDGVRHADPRRDAAGDLLHDLGTIEPLARHELSYVMLFTAAAREGRNENTAILSGRQAGTGTLRQSPLARAVVRLDNSGGVFAREGTVVGSVFMDCDRNGIRGGIDEPGIPGVRIVTQEGLSVVTDINGKYSLYGLRPVTHAFVVQEQTLPVGTAVYVTRTNDLRRGGSRIVPLRKGELRAEHFAVEACTPEALAEIDLRRDRFEQAGSLRSGIVGDLPIEASRAPVRASRSEAGIATTTQLTPDMLVGADAAELPETLPQKAAMAARLQPLDSLIRSLDNAPGFIDLAEGAVLSRRTVSIRIKGKADLNLSLLLNGRELGTDRVGERSSWEKGNVQALDYVAVKLDAGENRLTLVGRDGFGIERVREEIRMMAPGDPARFEIILPETAPANPASAVPVVVRVLDARGLPVPASGTVTLTARNALWDVTDIRPGTPGVQAYIDNGEATFNLTPPQAAGPDLLSVKGTFGEAEARITFTPDLDQRVLVGVIEGAVSLGSSGGGILSPDGFSEFEDTATGLRGEIYLKGVIRGDALLTLRYSSDRDTEDRLFRDIRGDEYYPVYGDNSERGADAQSSGNLFVKVEKGRSYVLYGDIAIEPEASAFKLGGLRRVTTGAKAHWENDRVSVTVFAARTGQEQMVVEIPGRGVSGPYDLNLQGYVDGSERVEIVVRDEEGGDILSSTVMRRGTDYLLDFFRDTITFDAPVRQFDADGNPVSIRVTYEVEETGSERYWLYGGEVNYAVTERTTIGARAVHADAPEGNPARERLQSAYLRHDRGNGGVWEAEVAHSEDENGIRDTAARLSYEFISETERLTFEAIHTGHNFSANGGLARPGTSQVRLSYGLELDRKSDLVIGAEWTRDRINSFDRLTLDALYSRRFSPQFRGDLGIEYQRDRRGTAREDTTSLILGAHWMPKTRPGTTIEARLRYPLSGQGHDPELTLGMYKEPKPGWRAYNEVELTFGDEAVITRSVLGFSYELNEWLEGSTELSRGANEIETTLNQSLMATWKPNDLTSFTLGVEHSRQMETNEHELTSVAFGAKWESGDGAWVGDADLETTFEPSGQTYYASLGLAGEVTPDLTVLGRTRLAVDQRNGEDHIRMRTRAGLAYRPVADPRLEVLAWYEHRLEERYGRSETHLWSVDASYEIDQDLRLNGKYAGQHQSVATGSDVSAASTTQLLQAGVNYEFGDDRFQIGLNATHLWDDRDSSASGLGAEFGFSPRKGTLLAVGYNKSNRSMPGAGDLYQEGFYLRFNLLLDTSLWDQLDGFLGN</sequence>
<organism evidence="2 3">
    <name type="scientific">Pseudooceanicola marinus</name>
    <dbReference type="NCBI Taxonomy" id="396013"/>
    <lineage>
        <taxon>Bacteria</taxon>
        <taxon>Pseudomonadati</taxon>
        <taxon>Pseudomonadota</taxon>
        <taxon>Alphaproteobacteria</taxon>
        <taxon>Rhodobacterales</taxon>
        <taxon>Paracoccaceae</taxon>
        <taxon>Pseudooceanicola</taxon>
    </lineage>
</organism>
<evidence type="ECO:0000313" key="2">
    <source>
        <dbReference type="EMBL" id="SLN31926.1"/>
    </source>
</evidence>
<evidence type="ECO:0000313" key="3">
    <source>
        <dbReference type="Proteomes" id="UP000193963"/>
    </source>
</evidence>